<proteinExistence type="predicted"/>
<evidence type="ECO:0000256" key="1">
    <source>
        <dbReference type="SAM" id="MobiDB-lite"/>
    </source>
</evidence>
<keyword evidence="4" id="KW-1185">Reference proteome</keyword>
<dbReference type="RefSeq" id="WP_345412586.1">
    <property type="nucleotide sequence ID" value="NZ_BAABGT010000012.1"/>
</dbReference>
<sequence length="121" mass="12473">MTLDPGFDKWVWLGFFGLLAVLGVRAWVVERSRGRLARTPGWVRTLTGASVVMVAVVLGLMWVQGGQQVVNAVVNRVDPVTGLPLDQPAAAVVAPAADPNAPVDANGVPVNGPAAGTPGTP</sequence>
<keyword evidence="2" id="KW-0472">Membrane</keyword>
<keyword evidence="2" id="KW-0812">Transmembrane</keyword>
<evidence type="ECO:0000313" key="3">
    <source>
        <dbReference type="EMBL" id="GAA4537906.1"/>
    </source>
</evidence>
<dbReference type="EMBL" id="BAABGT010000012">
    <property type="protein sequence ID" value="GAA4537906.1"/>
    <property type="molecule type" value="Genomic_DNA"/>
</dbReference>
<protein>
    <submittedName>
        <fullName evidence="3">Uncharacterized protein</fullName>
    </submittedName>
</protein>
<feature type="transmembrane region" description="Helical" evidence="2">
    <location>
        <begin position="12"/>
        <end position="29"/>
    </location>
</feature>
<feature type="transmembrane region" description="Helical" evidence="2">
    <location>
        <begin position="41"/>
        <end position="63"/>
    </location>
</feature>
<keyword evidence="2" id="KW-1133">Transmembrane helix</keyword>
<feature type="region of interest" description="Disordered" evidence="1">
    <location>
        <begin position="99"/>
        <end position="121"/>
    </location>
</feature>
<evidence type="ECO:0000256" key="2">
    <source>
        <dbReference type="SAM" id="Phobius"/>
    </source>
</evidence>
<name>A0ABP8RH03_9PSEU</name>
<reference evidence="4" key="1">
    <citation type="journal article" date="2019" name="Int. J. Syst. Evol. Microbiol.">
        <title>The Global Catalogue of Microorganisms (GCM) 10K type strain sequencing project: providing services to taxonomists for standard genome sequencing and annotation.</title>
        <authorList>
            <consortium name="The Broad Institute Genomics Platform"/>
            <consortium name="The Broad Institute Genome Sequencing Center for Infectious Disease"/>
            <person name="Wu L."/>
            <person name="Ma J."/>
        </authorList>
    </citation>
    <scope>NUCLEOTIDE SEQUENCE [LARGE SCALE GENOMIC DNA]</scope>
    <source>
        <strain evidence="4">JCM 17906</strain>
    </source>
</reference>
<gene>
    <name evidence="3" type="ORF">GCM10023175_07120</name>
</gene>
<evidence type="ECO:0000313" key="4">
    <source>
        <dbReference type="Proteomes" id="UP001501598"/>
    </source>
</evidence>
<dbReference type="Proteomes" id="UP001501598">
    <property type="component" value="Unassembled WGS sequence"/>
</dbReference>
<organism evidence="3 4">
    <name type="scientific">Pseudonocardia xishanensis</name>
    <dbReference type="NCBI Taxonomy" id="630995"/>
    <lineage>
        <taxon>Bacteria</taxon>
        <taxon>Bacillati</taxon>
        <taxon>Actinomycetota</taxon>
        <taxon>Actinomycetes</taxon>
        <taxon>Pseudonocardiales</taxon>
        <taxon>Pseudonocardiaceae</taxon>
        <taxon>Pseudonocardia</taxon>
    </lineage>
</organism>
<comment type="caution">
    <text evidence="3">The sequence shown here is derived from an EMBL/GenBank/DDBJ whole genome shotgun (WGS) entry which is preliminary data.</text>
</comment>
<accession>A0ABP8RH03</accession>